<feature type="region of interest" description="Disordered" evidence="5">
    <location>
        <begin position="613"/>
        <end position="676"/>
    </location>
</feature>
<dbReference type="Gene3D" id="3.30.420.40">
    <property type="match status" value="2"/>
</dbReference>
<dbReference type="InterPro" id="IPR043129">
    <property type="entry name" value="ATPase_NBD"/>
</dbReference>
<organism evidence="6 7">
    <name type="scientific">Trypanosoma equiperdum</name>
    <dbReference type="NCBI Taxonomy" id="5694"/>
    <lineage>
        <taxon>Eukaryota</taxon>
        <taxon>Discoba</taxon>
        <taxon>Euglenozoa</taxon>
        <taxon>Kinetoplastea</taxon>
        <taxon>Metakinetoplastina</taxon>
        <taxon>Trypanosomatida</taxon>
        <taxon>Trypanosomatidae</taxon>
        <taxon>Trypanosoma</taxon>
    </lineage>
</organism>
<dbReference type="VEuPathDB" id="TriTrypDB:TEOVI_000110400"/>
<dbReference type="EMBL" id="CZPT02001249">
    <property type="protein sequence ID" value="SCU69538.1"/>
    <property type="molecule type" value="Genomic_DNA"/>
</dbReference>
<evidence type="ECO:0000256" key="3">
    <source>
        <dbReference type="ARBA" id="ARBA00022840"/>
    </source>
</evidence>
<comment type="caution">
    <text evidence="6">The sequence shown here is derived from an EMBL/GenBank/DDBJ whole genome shotgun (WGS) entry which is preliminary data.</text>
</comment>
<dbReference type="Pfam" id="PF00012">
    <property type="entry name" value="HSP70"/>
    <property type="match status" value="1"/>
</dbReference>
<reference evidence="6" key="1">
    <citation type="submission" date="2016-09" db="EMBL/GenBank/DDBJ databases">
        <authorList>
            <person name="Hebert L."/>
            <person name="Moumen B."/>
        </authorList>
    </citation>
    <scope>NUCLEOTIDE SEQUENCE [LARGE SCALE GENOMIC DNA]</scope>
    <source>
        <strain evidence="6">OVI</strain>
    </source>
</reference>
<dbReference type="FunFam" id="3.30.420.40:FF:000026">
    <property type="entry name" value="Heat shock protein 70"/>
    <property type="match status" value="1"/>
</dbReference>
<accession>A0A1G4IC42</accession>
<feature type="compositionally biased region" description="Acidic residues" evidence="5">
    <location>
        <begin position="630"/>
        <end position="646"/>
    </location>
</feature>
<dbReference type="Gene3D" id="3.30.30.30">
    <property type="match status" value="1"/>
</dbReference>
<dbReference type="InterPro" id="IPR029047">
    <property type="entry name" value="HSP70_peptide-bd_sf"/>
</dbReference>
<keyword evidence="3 4" id="KW-0067">ATP-binding</keyword>
<dbReference type="PANTHER" id="PTHR19375">
    <property type="entry name" value="HEAT SHOCK PROTEIN 70KDA"/>
    <property type="match status" value="1"/>
</dbReference>
<evidence type="ECO:0000256" key="1">
    <source>
        <dbReference type="ARBA" id="ARBA00007381"/>
    </source>
</evidence>
<dbReference type="InterPro" id="IPR013126">
    <property type="entry name" value="Hsp_70_fam"/>
</dbReference>
<evidence type="ECO:0000313" key="6">
    <source>
        <dbReference type="EMBL" id="SCU69538.1"/>
    </source>
</evidence>
<sequence>MTYEGAIGIDLGTTYSCVGVWQNERVEIIANDQGNRTTPSYVAFVNNEVLVGDAAKNHAARGSNGVIFDAKRLIGRKFSDSVVQSDMKHWPFKVEEGEKGGAVMRVEHLGEGMLLQPEQISARVLAYLKSCAESYLGKQVAKAVVTVPAYFNDSQRQATKDAGTIAGLEVLRIINEPTAAAIAYGLDKADEGKERNVLVFDFGGGTFDVSIISVSGGVFEVKATNGDTHLGGEDVDAALLEHALADIRNRYGIEQGSLSQKMLSKLRSRCEEVKRVLSHSTVGEIALDGLLPDGEEYVLKLTRARLEELCTKIFARCLSVVQRALKDASMKVEDIEDVVLVGGSSRIPAVQAQLRELFRGKQLCSSVHPDEAVAYGAAVQAHVLSGGYGESSRTAGIVLLDVVPLSIGVEVDDGKFDVIIRRNTTIPYLATKEYSTVDDNQSEVEIQVFEGERPLTRHNHRLGSFVLDGITPAKHGEPTITVTFSVDADGILTVTAAEELGSVTKTLVVENSERLTSEEVQKMIEVAQKFALTDATALARMEATERLTQWFDRLEAVMETVPQPYSEKLQKRIAFLPHGKEWVGTQLHTYTDAASIEAKVAKIERLAKRALKSARREGKDGWAPGNEDNGSGDDNDGDDNSDEDDELQRGRGVTEGSGRPPIRKRDRIEAINANTE</sequence>
<name>A0A1G4IC42_TRYEQ</name>
<dbReference type="InterPro" id="IPR018181">
    <property type="entry name" value="Heat_shock_70_CS"/>
</dbReference>
<gene>
    <name evidence="6" type="ORF">TEOVI_000110400</name>
</gene>
<dbReference type="SUPFAM" id="SSF100920">
    <property type="entry name" value="Heat shock protein 70kD (HSP70), peptide-binding domain"/>
    <property type="match status" value="1"/>
</dbReference>
<dbReference type="CDD" id="cd24028">
    <property type="entry name" value="ASKHA_NBD_HSP70_HSPA1-like"/>
    <property type="match status" value="1"/>
</dbReference>
<evidence type="ECO:0000256" key="4">
    <source>
        <dbReference type="RuleBase" id="RU003322"/>
    </source>
</evidence>
<dbReference type="Gene3D" id="3.90.640.10">
    <property type="entry name" value="Actin, Chain A, domain 4"/>
    <property type="match status" value="1"/>
</dbReference>
<dbReference type="GO" id="GO:0140662">
    <property type="term" value="F:ATP-dependent protein folding chaperone"/>
    <property type="evidence" value="ECO:0007669"/>
    <property type="project" value="InterPro"/>
</dbReference>
<dbReference type="AlphaFoldDB" id="A0A1G4IC42"/>
<dbReference type="GO" id="GO:0005524">
    <property type="term" value="F:ATP binding"/>
    <property type="evidence" value="ECO:0007669"/>
    <property type="project" value="UniProtKB-KW"/>
</dbReference>
<dbReference type="SUPFAM" id="SSF53067">
    <property type="entry name" value="Actin-like ATPase domain"/>
    <property type="match status" value="2"/>
</dbReference>
<dbReference type="Proteomes" id="UP000195570">
    <property type="component" value="Unassembled WGS sequence"/>
</dbReference>
<evidence type="ECO:0000256" key="5">
    <source>
        <dbReference type="SAM" id="MobiDB-lite"/>
    </source>
</evidence>
<dbReference type="PROSITE" id="PS00297">
    <property type="entry name" value="HSP70_1"/>
    <property type="match status" value="1"/>
</dbReference>
<dbReference type="PROSITE" id="PS00329">
    <property type="entry name" value="HSP70_2"/>
    <property type="match status" value="1"/>
</dbReference>
<dbReference type="Gene3D" id="2.60.34.10">
    <property type="entry name" value="Substrate Binding Domain Of DNAk, Chain A, domain 1"/>
    <property type="match status" value="1"/>
</dbReference>
<keyword evidence="2 4" id="KW-0547">Nucleotide-binding</keyword>
<dbReference type="FunFam" id="3.30.30.30:FF:000001">
    <property type="entry name" value="heat shock 70 kDa protein-like"/>
    <property type="match status" value="1"/>
</dbReference>
<comment type="similarity">
    <text evidence="1 4">Belongs to the heat shock protein 70 family.</text>
</comment>
<keyword evidence="7" id="KW-1185">Reference proteome</keyword>
<dbReference type="GeneID" id="92375044"/>
<dbReference type="FunFam" id="2.60.34.10:FF:000023">
    <property type="entry name" value="70 kDa heat shock cognate protein"/>
    <property type="match status" value="1"/>
</dbReference>
<dbReference type="RefSeq" id="XP_067080489.1">
    <property type="nucleotide sequence ID" value="XM_067224388.1"/>
</dbReference>
<dbReference type="PRINTS" id="PR00301">
    <property type="entry name" value="HEATSHOCK70"/>
</dbReference>
<evidence type="ECO:0000313" key="7">
    <source>
        <dbReference type="Proteomes" id="UP000195570"/>
    </source>
</evidence>
<dbReference type="PROSITE" id="PS01036">
    <property type="entry name" value="HSP70_3"/>
    <property type="match status" value="1"/>
</dbReference>
<protein>
    <submittedName>
        <fullName evidence="6">Heat shock 70 kDa protein, putative</fullName>
    </submittedName>
</protein>
<proteinExistence type="inferred from homology"/>
<evidence type="ECO:0000256" key="2">
    <source>
        <dbReference type="ARBA" id="ARBA00022741"/>
    </source>
</evidence>
<keyword evidence="6" id="KW-0346">Stress response</keyword>
<dbReference type="FunFam" id="3.90.640.10:FF:000010">
    <property type="entry name" value="heat shock 70 kDa protein 14"/>
    <property type="match status" value="1"/>
</dbReference>